<dbReference type="Gene3D" id="1.10.246.40">
    <property type="entry name" value="Tn5 transposase, domain 1"/>
    <property type="match status" value="1"/>
</dbReference>
<gene>
    <name evidence="2" type="ORF">J3U76_01940</name>
</gene>
<feature type="domain" description="Transposase Tn5-like N-terminal" evidence="1">
    <location>
        <begin position="2"/>
        <end position="47"/>
    </location>
</feature>
<evidence type="ECO:0000313" key="2">
    <source>
        <dbReference type="EMBL" id="MBO1518404.1"/>
    </source>
</evidence>
<sequence length="82" mass="8683">MLGDARRTQRLTQLAAEMAASAYSSVPASALDPASLEGAYRFIANDYIKPEHIAQAGFEYTDALVSAAAISAGFTRHHGAQL</sequence>
<dbReference type="InterPro" id="IPR012337">
    <property type="entry name" value="RNaseH-like_sf"/>
</dbReference>
<dbReference type="SUPFAM" id="SSF53098">
    <property type="entry name" value="Ribonuclease H-like"/>
    <property type="match status" value="1"/>
</dbReference>
<accession>A0ABS3NCZ0</accession>
<dbReference type="InterPro" id="IPR014735">
    <property type="entry name" value="Transposase_Tn5-like_N"/>
</dbReference>
<keyword evidence="3" id="KW-1185">Reference proteome</keyword>
<organism evidence="2 3">
    <name type="scientific">Oceanisphaera pacifica</name>
    <dbReference type="NCBI Taxonomy" id="2818389"/>
    <lineage>
        <taxon>Bacteria</taxon>
        <taxon>Pseudomonadati</taxon>
        <taxon>Pseudomonadota</taxon>
        <taxon>Gammaproteobacteria</taxon>
        <taxon>Aeromonadales</taxon>
        <taxon>Aeromonadaceae</taxon>
        <taxon>Oceanisphaera</taxon>
    </lineage>
</organism>
<evidence type="ECO:0000313" key="3">
    <source>
        <dbReference type="Proteomes" id="UP000664882"/>
    </source>
</evidence>
<proteinExistence type="predicted"/>
<reference evidence="2 3" key="1">
    <citation type="submission" date="2021-03" db="EMBL/GenBank/DDBJ databases">
        <title>Oceanisphaera sp. nov., isolated from the intestine.</title>
        <authorList>
            <person name="Zhao L.-H."/>
            <person name="Shi L.-F."/>
        </authorList>
    </citation>
    <scope>NUCLEOTIDE SEQUENCE [LARGE SCALE GENOMIC DNA]</scope>
    <source>
        <strain evidence="2 3">DM8</strain>
    </source>
</reference>
<name>A0ABS3NCZ0_9GAMM</name>
<dbReference type="EMBL" id="JAGDFX010000002">
    <property type="protein sequence ID" value="MBO1518404.1"/>
    <property type="molecule type" value="Genomic_DNA"/>
</dbReference>
<comment type="caution">
    <text evidence="2">The sequence shown here is derived from an EMBL/GenBank/DDBJ whole genome shotgun (WGS) entry which is preliminary data.</text>
</comment>
<dbReference type="RefSeq" id="WP_208003988.1">
    <property type="nucleotide sequence ID" value="NZ_JAGDFX010000002.1"/>
</dbReference>
<dbReference type="Proteomes" id="UP000664882">
    <property type="component" value="Unassembled WGS sequence"/>
</dbReference>
<evidence type="ECO:0000259" key="1">
    <source>
        <dbReference type="Pfam" id="PF14706"/>
    </source>
</evidence>
<protein>
    <recommendedName>
        <fullName evidence="1">Transposase Tn5-like N-terminal domain-containing protein</fullName>
    </recommendedName>
</protein>
<dbReference type="Pfam" id="PF14706">
    <property type="entry name" value="Tnp_DNA_bind"/>
    <property type="match status" value="1"/>
</dbReference>
<dbReference type="InterPro" id="IPR038215">
    <property type="entry name" value="TN5-like_N_sf"/>
</dbReference>